<dbReference type="Pfam" id="PF13173">
    <property type="entry name" value="AAA_14"/>
    <property type="match status" value="1"/>
</dbReference>
<dbReference type="KEGG" id="tput:QJT81_02070"/>
<dbReference type="EMBL" id="CP124756">
    <property type="protein sequence ID" value="WGZ94802.1"/>
    <property type="molecule type" value="Genomic_DNA"/>
</dbReference>
<name>A0AA95KQ22_9GAMM</name>
<dbReference type="SUPFAM" id="SSF52540">
    <property type="entry name" value="P-loop containing nucleoside triphosphate hydrolases"/>
    <property type="match status" value="1"/>
</dbReference>
<sequence>MERHFTAFINELLTLFPCVAITGVRQSGKTTALRDLPPPWQRYDLETASDYDLVARDPDLFLRLNPKQVALDEAQLLPAVFPALRVAIDADRNSNGRFFITGSSSPELLHSISESLAGRVAMVEVAPLMMSEAFAQPPSGLYELIQSRRLLTDFASLQPSNTDLQQHHDYWLRGGYPEPWLKNNARFHKLWMQNYVKTYLERDILRLFPSLQREKYQLFLQMLAQLSGTIINYSDVARTLGISPPTAREYFRIAHGTFIWRHIPPYEKNAAKRIVKHPKGYLRDSGLLHHFLHLYTQNDLLAHPQMGHSWETMVIENLIRGLNAQGILFDYYHYRTSAGAEVDLVLEGEFGLLPIEIKYKQTVSLRDLKGIHSFIEEYQCPYGIVVSNNDRLGLVSEKLINVPFRYV</sequence>
<feature type="domain" description="DUF4143" evidence="2">
    <location>
        <begin position="201"/>
        <end position="359"/>
    </location>
</feature>
<dbReference type="AlphaFoldDB" id="A0AA95KQ22"/>
<feature type="domain" description="AAA" evidence="1">
    <location>
        <begin position="18"/>
        <end position="132"/>
    </location>
</feature>
<dbReference type="InterPro" id="IPR041682">
    <property type="entry name" value="AAA_14"/>
</dbReference>
<reference evidence="3" key="1">
    <citation type="journal article" date="2023" name="Int. J. Mol. Sci.">
        <title>Metagenomics Revealed a New Genus 'Candidatus Thiocaldithrix dubininis' gen. nov., sp. nov. and a New Species 'Candidatus Thiothrix putei' sp. nov. in the Family Thiotrichaceae, Some Members of Which Have Traits of Both Na+- and H+-Motive Energetics.</title>
        <authorList>
            <person name="Ravin N.V."/>
            <person name="Muntyan M.S."/>
            <person name="Smolyakov D.D."/>
            <person name="Rudenko T.S."/>
            <person name="Beletsky A.V."/>
            <person name="Mardanov A.V."/>
            <person name="Grabovich M.Y."/>
        </authorList>
    </citation>
    <scope>NUCLEOTIDE SEQUENCE</scope>
    <source>
        <strain evidence="3">GKL-02</strain>
    </source>
</reference>
<dbReference type="PANTHER" id="PTHR43566">
    <property type="entry name" value="CONSERVED PROTEIN"/>
    <property type="match status" value="1"/>
</dbReference>
<dbReference type="InterPro" id="IPR025420">
    <property type="entry name" value="DUF4143"/>
</dbReference>
<organism evidence="3">
    <name type="scientific">Candidatus Thiothrix putei</name>
    <dbReference type="NCBI Taxonomy" id="3080811"/>
    <lineage>
        <taxon>Bacteria</taxon>
        <taxon>Pseudomonadati</taxon>
        <taxon>Pseudomonadota</taxon>
        <taxon>Gammaproteobacteria</taxon>
        <taxon>Thiotrichales</taxon>
        <taxon>Thiotrichaceae</taxon>
        <taxon>Thiothrix</taxon>
    </lineage>
</organism>
<dbReference type="Proteomes" id="UP001301326">
    <property type="component" value="Chromosome"/>
</dbReference>
<keyword evidence="3" id="KW-0547">Nucleotide-binding</keyword>
<keyword evidence="3" id="KW-0067">ATP-binding</keyword>
<dbReference type="GO" id="GO:0005524">
    <property type="term" value="F:ATP binding"/>
    <property type="evidence" value="ECO:0007669"/>
    <property type="project" value="UniProtKB-KW"/>
</dbReference>
<reference evidence="3" key="2">
    <citation type="submission" date="2023-04" db="EMBL/GenBank/DDBJ databases">
        <authorList>
            <person name="Beletskiy A.V."/>
            <person name="Mardanov A.V."/>
            <person name="Ravin N.V."/>
        </authorList>
    </citation>
    <scope>NUCLEOTIDE SEQUENCE</scope>
    <source>
        <strain evidence="3">GKL-02</strain>
    </source>
</reference>
<gene>
    <name evidence="3" type="ORF">QJT81_02070</name>
</gene>
<proteinExistence type="predicted"/>
<dbReference type="Pfam" id="PF13635">
    <property type="entry name" value="DUF4143"/>
    <property type="match status" value="1"/>
</dbReference>
<dbReference type="PANTHER" id="PTHR43566:SF2">
    <property type="entry name" value="DUF4143 DOMAIN-CONTAINING PROTEIN"/>
    <property type="match status" value="1"/>
</dbReference>
<dbReference type="InterPro" id="IPR027417">
    <property type="entry name" value="P-loop_NTPase"/>
</dbReference>
<evidence type="ECO:0000313" key="3">
    <source>
        <dbReference type="EMBL" id="WGZ94802.1"/>
    </source>
</evidence>
<evidence type="ECO:0000259" key="2">
    <source>
        <dbReference type="Pfam" id="PF13635"/>
    </source>
</evidence>
<accession>A0AA95KQ22</accession>
<evidence type="ECO:0000259" key="1">
    <source>
        <dbReference type="Pfam" id="PF13173"/>
    </source>
</evidence>
<protein>
    <submittedName>
        <fullName evidence="3">ATP-binding protein</fullName>
    </submittedName>
</protein>